<sequence length="103" mass="12251">MEKNYAASSGRAMNHRSYSRKYSWFLRVFREPISAEIKWETHCEAVAHIPVVENRENKERWKESKREFLQNHSILHNVQPSRLYTAHSITKSSTIDFTLNPVF</sequence>
<reference evidence="1 2" key="1">
    <citation type="submission" date="2022-01" db="EMBL/GenBank/DDBJ databases">
        <authorList>
            <person name="Xiong W."/>
            <person name="Schranz E."/>
        </authorList>
    </citation>
    <scope>NUCLEOTIDE SEQUENCE [LARGE SCALE GENOMIC DNA]</scope>
</reference>
<evidence type="ECO:0000313" key="2">
    <source>
        <dbReference type="Proteomes" id="UP001157418"/>
    </source>
</evidence>
<accession>A0AAU9NL32</accession>
<protein>
    <submittedName>
        <fullName evidence="1">Uncharacterized protein</fullName>
    </submittedName>
</protein>
<evidence type="ECO:0000313" key="1">
    <source>
        <dbReference type="EMBL" id="CAH1438569.1"/>
    </source>
</evidence>
<dbReference type="AlphaFoldDB" id="A0AAU9NL32"/>
<proteinExistence type="predicted"/>
<gene>
    <name evidence="1" type="ORF">LVIROSA_LOCUS24821</name>
</gene>
<dbReference type="EMBL" id="CAKMRJ010004445">
    <property type="protein sequence ID" value="CAH1438569.1"/>
    <property type="molecule type" value="Genomic_DNA"/>
</dbReference>
<dbReference type="Proteomes" id="UP001157418">
    <property type="component" value="Unassembled WGS sequence"/>
</dbReference>
<keyword evidence="2" id="KW-1185">Reference proteome</keyword>
<name>A0AAU9NL32_9ASTR</name>
<organism evidence="1 2">
    <name type="scientific">Lactuca virosa</name>
    <dbReference type="NCBI Taxonomy" id="75947"/>
    <lineage>
        <taxon>Eukaryota</taxon>
        <taxon>Viridiplantae</taxon>
        <taxon>Streptophyta</taxon>
        <taxon>Embryophyta</taxon>
        <taxon>Tracheophyta</taxon>
        <taxon>Spermatophyta</taxon>
        <taxon>Magnoliopsida</taxon>
        <taxon>eudicotyledons</taxon>
        <taxon>Gunneridae</taxon>
        <taxon>Pentapetalae</taxon>
        <taxon>asterids</taxon>
        <taxon>campanulids</taxon>
        <taxon>Asterales</taxon>
        <taxon>Asteraceae</taxon>
        <taxon>Cichorioideae</taxon>
        <taxon>Cichorieae</taxon>
        <taxon>Lactucinae</taxon>
        <taxon>Lactuca</taxon>
    </lineage>
</organism>
<comment type="caution">
    <text evidence="1">The sequence shown here is derived from an EMBL/GenBank/DDBJ whole genome shotgun (WGS) entry which is preliminary data.</text>
</comment>